<reference evidence="6" key="1">
    <citation type="submission" date="2015-07" db="EMBL/GenBank/DDBJ databases">
        <title>Discovery of a poly(ethylene terephthalate assimilation.</title>
        <authorList>
            <person name="Yoshida S."/>
            <person name="Hiraga K."/>
            <person name="Takehana T."/>
            <person name="Taniguchi I."/>
            <person name="Yamaji H."/>
            <person name="Maeda Y."/>
            <person name="Toyohara K."/>
            <person name="Miyamoto K."/>
            <person name="Kimura Y."/>
            <person name="Oda K."/>
        </authorList>
    </citation>
    <scope>NUCLEOTIDE SEQUENCE [LARGE SCALE GENOMIC DNA]</scope>
    <source>
        <strain evidence="6">NBRC 110686 / TISTR 2288 / 201-F6</strain>
    </source>
</reference>
<dbReference type="EC" id="6.5.1.4" evidence="1"/>
<dbReference type="Proteomes" id="UP000037660">
    <property type="component" value="Unassembled WGS sequence"/>
</dbReference>
<keyword evidence="5" id="KW-0436">Ligase</keyword>
<evidence type="ECO:0000259" key="3">
    <source>
        <dbReference type="Pfam" id="PF01137"/>
    </source>
</evidence>
<dbReference type="Pfam" id="PF01137">
    <property type="entry name" value="RTC"/>
    <property type="match status" value="1"/>
</dbReference>
<evidence type="ECO:0000256" key="2">
    <source>
        <dbReference type="ARBA" id="ARBA00024481"/>
    </source>
</evidence>
<feature type="domain" description="RNA 3'-terminal phosphate cyclase" evidence="3">
    <location>
        <begin position="10"/>
        <end position="328"/>
    </location>
</feature>
<dbReference type="InterPro" id="IPR023797">
    <property type="entry name" value="RNA3'_phos_cyclase_dom"/>
</dbReference>
<evidence type="ECO:0000259" key="4">
    <source>
        <dbReference type="Pfam" id="PF05189"/>
    </source>
</evidence>
<dbReference type="InterPro" id="IPR000228">
    <property type="entry name" value="RNA3'_term_phos_cyc"/>
</dbReference>
<dbReference type="Gene3D" id="3.65.10.20">
    <property type="entry name" value="RNA 3'-terminal phosphate cyclase domain"/>
    <property type="match status" value="1"/>
</dbReference>
<dbReference type="AlphaFoldDB" id="A0A0K8P053"/>
<dbReference type="SUPFAM" id="SSF52913">
    <property type="entry name" value="RNA 3'-terminal phosphate cyclase, RPTC, insert domain"/>
    <property type="match status" value="1"/>
</dbReference>
<dbReference type="InterPro" id="IPR036553">
    <property type="entry name" value="RPTC_insert"/>
</dbReference>
<name>A0A0K8P053_PISS1</name>
<evidence type="ECO:0000256" key="1">
    <source>
        <dbReference type="ARBA" id="ARBA00012725"/>
    </source>
</evidence>
<dbReference type="Pfam" id="PF05189">
    <property type="entry name" value="RTC_insert"/>
    <property type="match status" value="1"/>
</dbReference>
<feature type="domain" description="RNA 3'-terminal phosphate cyclase insert" evidence="4">
    <location>
        <begin position="182"/>
        <end position="273"/>
    </location>
</feature>
<dbReference type="PANTHER" id="PTHR11096">
    <property type="entry name" value="RNA 3' TERMINAL PHOSPHATE CYCLASE"/>
    <property type="match status" value="1"/>
</dbReference>
<dbReference type="InterPro" id="IPR037136">
    <property type="entry name" value="RNA3'_phos_cyclase_dom_sf"/>
</dbReference>
<keyword evidence="6" id="KW-1185">Reference proteome</keyword>
<gene>
    <name evidence="5" type="ORF">ISF6_1872</name>
</gene>
<reference evidence="5 6" key="2">
    <citation type="journal article" date="2016" name="Science">
        <title>A bacterium that degrades and assimilates poly(ethylene terephthalate).</title>
        <authorList>
            <person name="Yoshida S."/>
            <person name="Hiraga K."/>
            <person name="Takehana T."/>
            <person name="Taniguchi I."/>
            <person name="Yamaji H."/>
            <person name="Maeda Y."/>
            <person name="Toyohara K."/>
            <person name="Miyamoto K."/>
            <person name="Kimura Y."/>
            <person name="Oda K."/>
        </authorList>
    </citation>
    <scope>NUCLEOTIDE SEQUENCE [LARGE SCALE GENOMIC DNA]</scope>
    <source>
        <strain evidence="6">NBRC 110686 / TISTR 2288 / 201-F6</strain>
    </source>
</reference>
<organism evidence="5 6">
    <name type="scientific">Piscinibacter sakaiensis</name>
    <name type="common">Ideonella sakaiensis</name>
    <dbReference type="NCBI Taxonomy" id="1547922"/>
    <lineage>
        <taxon>Bacteria</taxon>
        <taxon>Pseudomonadati</taxon>
        <taxon>Pseudomonadota</taxon>
        <taxon>Betaproteobacteria</taxon>
        <taxon>Burkholderiales</taxon>
        <taxon>Sphaerotilaceae</taxon>
        <taxon>Piscinibacter</taxon>
    </lineage>
</organism>
<proteinExistence type="predicted"/>
<dbReference type="GO" id="GO:0003963">
    <property type="term" value="F:RNA-3'-phosphate cyclase activity"/>
    <property type="evidence" value="ECO:0007669"/>
    <property type="project" value="UniProtKB-EC"/>
</dbReference>
<dbReference type="OrthoDB" id="9789235at2"/>
<dbReference type="EMBL" id="BBYR01000030">
    <property type="protein sequence ID" value="GAP36032.1"/>
    <property type="molecule type" value="Genomic_DNA"/>
</dbReference>
<accession>A0A0K8P053</accession>
<protein>
    <recommendedName>
        <fullName evidence="1">RNA 3'-terminal-phosphate cyclase (ATP)</fullName>
        <ecNumber evidence="1">6.5.1.4</ecNumber>
    </recommendedName>
</protein>
<evidence type="ECO:0000313" key="6">
    <source>
        <dbReference type="Proteomes" id="UP000037660"/>
    </source>
</evidence>
<dbReference type="InterPro" id="IPR013792">
    <property type="entry name" value="RNA3'P_cycl/enolpyr_Trfase_a/b"/>
</dbReference>
<dbReference type="STRING" id="1547922.ISF6_1872"/>
<dbReference type="PANTHER" id="PTHR11096:SF0">
    <property type="entry name" value="RNA 3'-TERMINAL PHOSPHATE CYCLASE"/>
    <property type="match status" value="1"/>
</dbReference>
<evidence type="ECO:0000313" key="5">
    <source>
        <dbReference type="EMBL" id="GAP36032.1"/>
    </source>
</evidence>
<dbReference type="InterPro" id="IPR013791">
    <property type="entry name" value="RNA3'-term_phos_cycl_insert"/>
</dbReference>
<dbReference type="SUPFAM" id="SSF55205">
    <property type="entry name" value="EPT/RTPC-like"/>
    <property type="match status" value="1"/>
</dbReference>
<dbReference type="Gene3D" id="3.30.360.20">
    <property type="entry name" value="RNA 3'-terminal phosphate cyclase, insert domain"/>
    <property type="match status" value="1"/>
</dbReference>
<sequence>MVELDLAADTGGDGLRCALALSLASGRSLRLRHIRARAPSPGLQRGPLACIAAALAVGGGEAEGMATGSTELRFVPGTPGTREHVLGGHGAAAVAHLAQTVLPALAAGDGPCRLLLRGGTHLPGAAPVAALERSLGPLLRRAGARVELRVHRHGFAASGSGTVEIELQPPPGGLVPFDLPARGSPRDAWAECLAPALPPHVAERELATLAQLLHWPAQRMRVPVLPPDEGPGNALSVVLVHEHVTEVIGCSGEKGVRAEHVARRVAADVRSYLGGSGALGPQGAALWLPVLAVAVARRRQRAAFSTTEATGALRAQAQVIEALLPLRVGLNTRRAGRCDIELLPLSR</sequence>
<dbReference type="RefSeq" id="WP_157548851.1">
    <property type="nucleotide sequence ID" value="NZ_BBYR01000030.1"/>
</dbReference>
<dbReference type="GO" id="GO:0006396">
    <property type="term" value="P:RNA processing"/>
    <property type="evidence" value="ECO:0007669"/>
    <property type="project" value="InterPro"/>
</dbReference>
<comment type="catalytic activity">
    <reaction evidence="2">
        <text>a 3'-end 3'-phospho-ribonucleotide-RNA + ATP = a 3'-end 2',3'-cyclophospho-ribonucleotide-RNA + AMP + diphosphate</text>
        <dbReference type="Rhea" id="RHEA:23976"/>
        <dbReference type="Rhea" id="RHEA-COMP:10463"/>
        <dbReference type="Rhea" id="RHEA-COMP:10464"/>
        <dbReference type="ChEBI" id="CHEBI:30616"/>
        <dbReference type="ChEBI" id="CHEBI:33019"/>
        <dbReference type="ChEBI" id="CHEBI:83062"/>
        <dbReference type="ChEBI" id="CHEBI:83064"/>
        <dbReference type="ChEBI" id="CHEBI:456215"/>
        <dbReference type="EC" id="6.5.1.4"/>
    </reaction>
</comment>
<comment type="caution">
    <text evidence="5">The sequence shown here is derived from an EMBL/GenBank/DDBJ whole genome shotgun (WGS) entry which is preliminary data.</text>
</comment>